<sequence>MNVTHFKHPIFEEPVVVFIDPRHALKLFRNCLAEYSSMVDDEDNLIQWRYFVKLNNLQEQEKLHLDLQLTEFAGCAPTIRATRLINDIFDILNTRSIKQFKFKQALHEGNKEYVFKKLDECFEYISKLRECKNGQFLINGRKKTVLSGF</sequence>
<dbReference type="InterPro" id="IPR048366">
    <property type="entry name" value="TNP-like_GBD"/>
</dbReference>
<accession>A0A4S2KX90</accession>
<dbReference type="Pfam" id="PF21788">
    <property type="entry name" value="TNP-like_GBD"/>
    <property type="match status" value="2"/>
</dbReference>
<feature type="domain" description="Transposable element P transposase-like GTP-binding insertion" evidence="1">
    <location>
        <begin position="66"/>
        <end position="104"/>
    </location>
</feature>
<dbReference type="EMBL" id="QBLH01000624">
    <property type="protein sequence ID" value="TGZ54620.1"/>
    <property type="molecule type" value="Genomic_DNA"/>
</dbReference>
<feature type="domain" description="Transposable element P transposase-like GTP-binding insertion" evidence="1">
    <location>
        <begin position="23"/>
        <end position="64"/>
    </location>
</feature>
<comment type="caution">
    <text evidence="2">The sequence shown here is derived from an EMBL/GenBank/DDBJ whole genome shotgun (WGS) entry which is preliminary data.</text>
</comment>
<dbReference type="STRING" id="300112.A0A4S2KX90"/>
<evidence type="ECO:0000313" key="3">
    <source>
        <dbReference type="Proteomes" id="UP000310200"/>
    </source>
</evidence>
<proteinExistence type="predicted"/>
<dbReference type="Proteomes" id="UP000310200">
    <property type="component" value="Unassembled WGS sequence"/>
</dbReference>
<keyword evidence="3" id="KW-1185">Reference proteome</keyword>
<evidence type="ECO:0000313" key="2">
    <source>
        <dbReference type="EMBL" id="TGZ54620.1"/>
    </source>
</evidence>
<organism evidence="2 3">
    <name type="scientific">Temnothorax longispinosus</name>
    <dbReference type="NCBI Taxonomy" id="300112"/>
    <lineage>
        <taxon>Eukaryota</taxon>
        <taxon>Metazoa</taxon>
        <taxon>Ecdysozoa</taxon>
        <taxon>Arthropoda</taxon>
        <taxon>Hexapoda</taxon>
        <taxon>Insecta</taxon>
        <taxon>Pterygota</taxon>
        <taxon>Neoptera</taxon>
        <taxon>Endopterygota</taxon>
        <taxon>Hymenoptera</taxon>
        <taxon>Apocrita</taxon>
        <taxon>Aculeata</taxon>
        <taxon>Formicoidea</taxon>
        <taxon>Formicidae</taxon>
        <taxon>Myrmicinae</taxon>
        <taxon>Temnothorax</taxon>
    </lineage>
</organism>
<gene>
    <name evidence="2" type="ORF">DBV15_12444</name>
</gene>
<reference evidence="2 3" key="1">
    <citation type="journal article" date="2019" name="Philos. Trans. R. Soc. Lond., B, Biol. Sci.">
        <title>Ant behaviour and brain gene expression of defending hosts depend on the ecological success of the intruding social parasite.</title>
        <authorList>
            <person name="Kaur R."/>
            <person name="Stoldt M."/>
            <person name="Jongepier E."/>
            <person name="Feldmeyer B."/>
            <person name="Menzel F."/>
            <person name="Bornberg-Bauer E."/>
            <person name="Foitzik S."/>
        </authorList>
    </citation>
    <scope>NUCLEOTIDE SEQUENCE [LARGE SCALE GENOMIC DNA]</scope>
    <source>
        <tissue evidence="2">Whole body</tissue>
    </source>
</reference>
<evidence type="ECO:0000259" key="1">
    <source>
        <dbReference type="Pfam" id="PF21788"/>
    </source>
</evidence>
<name>A0A4S2KX90_9HYME</name>
<protein>
    <submittedName>
        <fullName evidence="2">THAP domain-containing protein 9</fullName>
    </submittedName>
</protein>
<dbReference type="AlphaFoldDB" id="A0A4S2KX90"/>